<comment type="caution">
    <text evidence="2">The sequence shown here is derived from an EMBL/GenBank/DDBJ whole genome shotgun (WGS) entry which is preliminary data.</text>
</comment>
<feature type="region of interest" description="Disordered" evidence="1">
    <location>
        <begin position="192"/>
        <end position="228"/>
    </location>
</feature>
<sequence length="228" mass="22988">MNTQERDQLNTFLLQLGQARAGVKDSEAQTLIDNALARQPDAAYLLVQRCLLQDGALQAAQAQISSLQAELQQARQGSSASGTGFLDSNAWGRGPAVPSYVAPSPVAASAPGYSQATPMATAPSRFQAPSFLTGMATTAAGVAAGAFLFQSIESLMGHHGSSGNDSGASHGLGGGSAASAFGLSDPTLPSLDSADKNSLLSGDATADADSFSGDDGMDFGVGDSSDWA</sequence>
<keyword evidence="3" id="KW-1185">Reference proteome</keyword>
<dbReference type="Pfam" id="PF09849">
    <property type="entry name" value="DUF2076"/>
    <property type="match status" value="1"/>
</dbReference>
<dbReference type="RefSeq" id="WP_310376067.1">
    <property type="nucleotide sequence ID" value="NZ_JAVDXT010000004.1"/>
</dbReference>
<evidence type="ECO:0008006" key="4">
    <source>
        <dbReference type="Google" id="ProtNLM"/>
    </source>
</evidence>
<organism evidence="2 3">
    <name type="scientific">Rhodoferax ferrireducens</name>
    <dbReference type="NCBI Taxonomy" id="192843"/>
    <lineage>
        <taxon>Bacteria</taxon>
        <taxon>Pseudomonadati</taxon>
        <taxon>Pseudomonadota</taxon>
        <taxon>Betaproteobacteria</taxon>
        <taxon>Burkholderiales</taxon>
        <taxon>Comamonadaceae</taxon>
        <taxon>Rhodoferax</taxon>
    </lineage>
</organism>
<accession>A0ABU2CDN1</accession>
<feature type="compositionally biased region" description="Low complexity" evidence="1">
    <location>
        <begin position="201"/>
        <end position="228"/>
    </location>
</feature>
<proteinExistence type="predicted"/>
<name>A0ABU2CDN1_9BURK</name>
<evidence type="ECO:0000313" key="3">
    <source>
        <dbReference type="Proteomes" id="UP001180487"/>
    </source>
</evidence>
<dbReference type="InterPro" id="IPR018648">
    <property type="entry name" value="DUF2076"/>
</dbReference>
<protein>
    <recommendedName>
        <fullName evidence="4">Periplasmic ligand-binding sensor protein</fullName>
    </recommendedName>
</protein>
<evidence type="ECO:0000256" key="1">
    <source>
        <dbReference type="SAM" id="MobiDB-lite"/>
    </source>
</evidence>
<evidence type="ECO:0000313" key="2">
    <source>
        <dbReference type="EMBL" id="MDR7379433.1"/>
    </source>
</evidence>
<dbReference type="EMBL" id="JAVDXT010000004">
    <property type="protein sequence ID" value="MDR7379433.1"/>
    <property type="molecule type" value="Genomic_DNA"/>
</dbReference>
<dbReference type="Proteomes" id="UP001180487">
    <property type="component" value="Unassembled WGS sequence"/>
</dbReference>
<gene>
    <name evidence="2" type="ORF">J2X19_004127</name>
</gene>
<reference evidence="2 3" key="1">
    <citation type="submission" date="2023-07" db="EMBL/GenBank/DDBJ databases">
        <title>Sorghum-associated microbial communities from plants grown in Nebraska, USA.</title>
        <authorList>
            <person name="Schachtman D."/>
        </authorList>
    </citation>
    <scope>NUCLEOTIDE SEQUENCE [LARGE SCALE GENOMIC DNA]</scope>
    <source>
        <strain evidence="2 3">BE313</strain>
    </source>
</reference>